<reference evidence="1" key="2">
    <citation type="submission" date="2023-05" db="EMBL/GenBank/DDBJ databases">
        <authorList>
            <consortium name="Lawrence Berkeley National Laboratory"/>
            <person name="Steindorff A."/>
            <person name="Hensen N."/>
            <person name="Bonometti L."/>
            <person name="Westerberg I."/>
            <person name="Brannstrom I.O."/>
            <person name="Guillou S."/>
            <person name="Cros-Aarteil S."/>
            <person name="Calhoun S."/>
            <person name="Haridas S."/>
            <person name="Kuo A."/>
            <person name="Mondo S."/>
            <person name="Pangilinan J."/>
            <person name="Riley R."/>
            <person name="Labutti K."/>
            <person name="Andreopoulos B."/>
            <person name="Lipzen A."/>
            <person name="Chen C."/>
            <person name="Yanf M."/>
            <person name="Daum C."/>
            <person name="Ng V."/>
            <person name="Clum A."/>
            <person name="Ohm R."/>
            <person name="Martin F."/>
            <person name="Silar P."/>
            <person name="Natvig D."/>
            <person name="Lalanne C."/>
            <person name="Gautier V."/>
            <person name="Ament-Velasquez S.L."/>
            <person name="Kruys A."/>
            <person name="Hutchinson M.I."/>
            <person name="Powell A.J."/>
            <person name="Barry K."/>
            <person name="Miller A.N."/>
            <person name="Grigoriev I.V."/>
            <person name="Debuchy R."/>
            <person name="Gladieux P."/>
            <person name="Thoren M.H."/>
            <person name="Johannesson H."/>
        </authorList>
    </citation>
    <scope>NUCLEOTIDE SEQUENCE</scope>
    <source>
        <strain evidence="1">CBS 103.79</strain>
    </source>
</reference>
<comment type="caution">
    <text evidence="1">The sequence shown here is derived from an EMBL/GenBank/DDBJ whole genome shotgun (WGS) entry which is preliminary data.</text>
</comment>
<evidence type="ECO:0000313" key="1">
    <source>
        <dbReference type="EMBL" id="KAK3896602.1"/>
    </source>
</evidence>
<evidence type="ECO:0000313" key="2">
    <source>
        <dbReference type="Proteomes" id="UP001303889"/>
    </source>
</evidence>
<accession>A0AAN6M880</accession>
<dbReference type="Proteomes" id="UP001303889">
    <property type="component" value="Unassembled WGS sequence"/>
</dbReference>
<protein>
    <submittedName>
        <fullName evidence="1">Uncharacterized protein</fullName>
    </submittedName>
</protein>
<organism evidence="1 2">
    <name type="scientific">Staphylotrichum tortipilum</name>
    <dbReference type="NCBI Taxonomy" id="2831512"/>
    <lineage>
        <taxon>Eukaryota</taxon>
        <taxon>Fungi</taxon>
        <taxon>Dikarya</taxon>
        <taxon>Ascomycota</taxon>
        <taxon>Pezizomycotina</taxon>
        <taxon>Sordariomycetes</taxon>
        <taxon>Sordariomycetidae</taxon>
        <taxon>Sordariales</taxon>
        <taxon>Chaetomiaceae</taxon>
        <taxon>Staphylotrichum</taxon>
    </lineage>
</organism>
<proteinExistence type="predicted"/>
<feature type="non-terminal residue" evidence="1">
    <location>
        <position position="1"/>
    </location>
</feature>
<dbReference type="EMBL" id="MU856507">
    <property type="protein sequence ID" value="KAK3896602.1"/>
    <property type="molecule type" value="Genomic_DNA"/>
</dbReference>
<gene>
    <name evidence="1" type="ORF">C8A05DRAFT_20457</name>
</gene>
<sequence length="57" mass="6216">KYNLQVQVNKQSGLSTFKRMKTKNKNAGTTVAKALVPTDGSWDAKAVRAALLKGRLL</sequence>
<keyword evidence="2" id="KW-1185">Reference proteome</keyword>
<dbReference type="AlphaFoldDB" id="A0AAN6M880"/>
<reference evidence="1" key="1">
    <citation type="journal article" date="2023" name="Mol. Phylogenet. Evol.">
        <title>Genome-scale phylogeny and comparative genomics of the fungal order Sordariales.</title>
        <authorList>
            <person name="Hensen N."/>
            <person name="Bonometti L."/>
            <person name="Westerberg I."/>
            <person name="Brannstrom I.O."/>
            <person name="Guillou S."/>
            <person name="Cros-Aarteil S."/>
            <person name="Calhoun S."/>
            <person name="Haridas S."/>
            <person name="Kuo A."/>
            <person name="Mondo S."/>
            <person name="Pangilinan J."/>
            <person name="Riley R."/>
            <person name="LaButti K."/>
            <person name="Andreopoulos B."/>
            <person name="Lipzen A."/>
            <person name="Chen C."/>
            <person name="Yan M."/>
            <person name="Daum C."/>
            <person name="Ng V."/>
            <person name="Clum A."/>
            <person name="Steindorff A."/>
            <person name="Ohm R.A."/>
            <person name="Martin F."/>
            <person name="Silar P."/>
            <person name="Natvig D.O."/>
            <person name="Lalanne C."/>
            <person name="Gautier V."/>
            <person name="Ament-Velasquez S.L."/>
            <person name="Kruys A."/>
            <person name="Hutchinson M.I."/>
            <person name="Powell A.J."/>
            <person name="Barry K."/>
            <person name="Miller A.N."/>
            <person name="Grigoriev I.V."/>
            <person name="Debuchy R."/>
            <person name="Gladieux P."/>
            <person name="Hiltunen Thoren M."/>
            <person name="Johannesson H."/>
        </authorList>
    </citation>
    <scope>NUCLEOTIDE SEQUENCE</scope>
    <source>
        <strain evidence="1">CBS 103.79</strain>
    </source>
</reference>
<name>A0AAN6M880_9PEZI</name>